<sequence length="97" mass="11394">MLEQLYTLIQDFASMIRQRDAQPFDSWLKFCSKSDIRACQLFAQSLQQDYDAVRAALSTDWSNGQTEGQVHRLKLLKRQMYGRANLDLLRIRVCYES</sequence>
<dbReference type="PANTHER" id="PTHR33498:SF1">
    <property type="entry name" value="TRANSPOSASE FOR INSERTION SEQUENCE ELEMENT IS1557"/>
    <property type="match status" value="1"/>
</dbReference>
<protein>
    <submittedName>
        <fullName evidence="2">Transposase</fullName>
    </submittedName>
</protein>
<dbReference type="PANTHER" id="PTHR33498">
    <property type="entry name" value="TRANSPOSASE FOR INSERTION SEQUENCE ELEMENT IS1557"/>
    <property type="match status" value="1"/>
</dbReference>
<organism evidence="2 3">
    <name type="scientific">Phototrophicus methaneseepsis</name>
    <dbReference type="NCBI Taxonomy" id="2710758"/>
    <lineage>
        <taxon>Bacteria</taxon>
        <taxon>Bacillati</taxon>
        <taxon>Chloroflexota</taxon>
        <taxon>Candidatus Thermofontia</taxon>
        <taxon>Phototrophicales</taxon>
        <taxon>Phototrophicaceae</taxon>
        <taxon>Phototrophicus</taxon>
    </lineage>
</organism>
<dbReference type="InterPro" id="IPR047951">
    <property type="entry name" value="Transpos_ISL3"/>
</dbReference>
<dbReference type="KEGG" id="pmet:G4Y79_18555"/>
<accession>A0A7S8IDL4</accession>
<dbReference type="Proteomes" id="UP000594468">
    <property type="component" value="Chromosome"/>
</dbReference>
<proteinExistence type="predicted"/>
<evidence type="ECO:0000313" key="2">
    <source>
        <dbReference type="EMBL" id="QPC81672.1"/>
    </source>
</evidence>
<dbReference type="RefSeq" id="WP_195169743.1">
    <property type="nucleotide sequence ID" value="NZ_CP062983.1"/>
</dbReference>
<dbReference type="InterPro" id="IPR002560">
    <property type="entry name" value="Transposase_DDE"/>
</dbReference>
<gene>
    <name evidence="2" type="ORF">G4Y79_18555</name>
</gene>
<feature type="domain" description="Transposase IS204/IS1001/IS1096/IS1165 DDE" evidence="1">
    <location>
        <begin position="2"/>
        <end position="93"/>
    </location>
</feature>
<name>A0A7S8IDL4_9CHLR</name>
<dbReference type="EMBL" id="CP062983">
    <property type="protein sequence ID" value="QPC81672.1"/>
    <property type="molecule type" value="Genomic_DNA"/>
</dbReference>
<evidence type="ECO:0000259" key="1">
    <source>
        <dbReference type="Pfam" id="PF01610"/>
    </source>
</evidence>
<dbReference type="Pfam" id="PF01610">
    <property type="entry name" value="DDE_Tnp_ISL3"/>
    <property type="match status" value="1"/>
</dbReference>
<keyword evidence="3" id="KW-1185">Reference proteome</keyword>
<reference evidence="2 3" key="1">
    <citation type="submission" date="2020-02" db="EMBL/GenBank/DDBJ databases">
        <authorList>
            <person name="Zheng R.K."/>
            <person name="Sun C.M."/>
        </authorList>
    </citation>
    <scope>NUCLEOTIDE SEQUENCE [LARGE SCALE GENOMIC DNA]</scope>
    <source>
        <strain evidence="3">rifampicinis</strain>
    </source>
</reference>
<evidence type="ECO:0000313" key="3">
    <source>
        <dbReference type="Proteomes" id="UP000594468"/>
    </source>
</evidence>
<dbReference type="AlphaFoldDB" id="A0A7S8IDL4"/>